<keyword evidence="5" id="KW-0813">Transport</keyword>
<evidence type="ECO:0000256" key="2">
    <source>
        <dbReference type="ARBA" id="ARBA00004298"/>
    </source>
</evidence>
<sequence>MRALLCCALGHRRDMGATKVVVGVPRQNPRDVPKVERILSRLLSATLDTRELSWSATTVSTSPTSCPTSVIMGVPFEALLPYGIMVVMFGVTGGGLSGIRYIQNGGKKARRSVDQWDKNMMERDMRLTGYRRGQTDNVKAPYMFELTNPWRVEPVYM</sequence>
<dbReference type="AlphaFoldDB" id="A0A6A7BZF0"/>
<keyword evidence="12 13" id="KW-0472">Membrane</keyword>
<evidence type="ECO:0000256" key="8">
    <source>
        <dbReference type="ARBA" id="ARBA00022792"/>
    </source>
</evidence>
<comment type="similarity">
    <text evidence="3">Belongs to the complex I NDUFA1 subunit family.</text>
</comment>
<proteinExistence type="inferred from homology"/>
<dbReference type="OrthoDB" id="1920692at2759"/>
<keyword evidence="10 13" id="KW-1133">Transmembrane helix</keyword>
<name>A0A6A7BZF0_9PEZI</name>
<dbReference type="Pfam" id="PF15879">
    <property type="entry name" value="MWFE"/>
    <property type="match status" value="1"/>
</dbReference>
<evidence type="ECO:0000313" key="15">
    <source>
        <dbReference type="Proteomes" id="UP000799421"/>
    </source>
</evidence>
<evidence type="ECO:0000256" key="3">
    <source>
        <dbReference type="ARBA" id="ARBA00009960"/>
    </source>
</evidence>
<evidence type="ECO:0000313" key="14">
    <source>
        <dbReference type="EMBL" id="KAF2860726.1"/>
    </source>
</evidence>
<keyword evidence="15" id="KW-1185">Reference proteome</keyword>
<reference evidence="14" key="1">
    <citation type="journal article" date="2020" name="Stud. Mycol.">
        <title>101 Dothideomycetes genomes: a test case for predicting lifestyles and emergence of pathogens.</title>
        <authorList>
            <person name="Haridas S."/>
            <person name="Albert R."/>
            <person name="Binder M."/>
            <person name="Bloem J."/>
            <person name="Labutti K."/>
            <person name="Salamov A."/>
            <person name="Andreopoulos B."/>
            <person name="Baker S."/>
            <person name="Barry K."/>
            <person name="Bills G."/>
            <person name="Bluhm B."/>
            <person name="Cannon C."/>
            <person name="Castanera R."/>
            <person name="Culley D."/>
            <person name="Daum C."/>
            <person name="Ezra D."/>
            <person name="Gonzalez J."/>
            <person name="Henrissat B."/>
            <person name="Kuo A."/>
            <person name="Liang C."/>
            <person name="Lipzen A."/>
            <person name="Lutzoni F."/>
            <person name="Magnuson J."/>
            <person name="Mondo S."/>
            <person name="Nolan M."/>
            <person name="Ohm R."/>
            <person name="Pangilinan J."/>
            <person name="Park H.-J."/>
            <person name="Ramirez L."/>
            <person name="Alfaro M."/>
            <person name="Sun H."/>
            <person name="Tritt A."/>
            <person name="Yoshinaga Y."/>
            <person name="Zwiers L.-H."/>
            <person name="Turgeon B."/>
            <person name="Goodwin S."/>
            <person name="Spatafora J."/>
            <person name="Crous P."/>
            <person name="Grigoriev I."/>
        </authorList>
    </citation>
    <scope>NUCLEOTIDE SEQUENCE</scope>
    <source>
        <strain evidence="14">CBS 480.64</strain>
    </source>
</reference>
<evidence type="ECO:0000256" key="4">
    <source>
        <dbReference type="ARBA" id="ARBA00016392"/>
    </source>
</evidence>
<dbReference type="InterPro" id="IPR017384">
    <property type="entry name" value="NADH_Ub_cplx-1_asu_su-1"/>
</dbReference>
<keyword evidence="8" id="KW-0999">Mitochondrion inner membrane</keyword>
<evidence type="ECO:0000256" key="7">
    <source>
        <dbReference type="ARBA" id="ARBA00022692"/>
    </source>
</evidence>
<comment type="subcellular location">
    <subcellularLocation>
        <location evidence="2">Mitochondrion inner membrane</location>
        <topology evidence="2">Single-pass membrane protein</topology>
        <orientation evidence="2">Matrix side</orientation>
    </subcellularLocation>
</comment>
<evidence type="ECO:0000256" key="13">
    <source>
        <dbReference type="SAM" id="Phobius"/>
    </source>
</evidence>
<protein>
    <recommendedName>
        <fullName evidence="4">NADH dehydrogenase [ubiquinone] 1 alpha subcomplex subunit 1</fullName>
    </recommendedName>
</protein>
<comment type="function">
    <text evidence="1">Accessory subunit of the mitochondrial membrane respiratory chain NADH dehydrogenase (Complex I), that is believed not to be involved in catalysis. Complex I functions in the transfer of electrons from NADH to the respiratory chain. The immediate electron acceptor for the enzyme is believed to be ubiquinone.</text>
</comment>
<dbReference type="PANTHER" id="PTHR17098">
    <property type="entry name" value="NADH-UBIQUINONE OXIDOREDUCTASE MWFE SUBUNIT"/>
    <property type="match status" value="1"/>
</dbReference>
<evidence type="ECO:0000256" key="1">
    <source>
        <dbReference type="ARBA" id="ARBA00003195"/>
    </source>
</evidence>
<dbReference type="EMBL" id="MU005979">
    <property type="protein sequence ID" value="KAF2860726.1"/>
    <property type="molecule type" value="Genomic_DNA"/>
</dbReference>
<dbReference type="Proteomes" id="UP000799421">
    <property type="component" value="Unassembled WGS sequence"/>
</dbReference>
<keyword evidence="7 13" id="KW-0812">Transmembrane</keyword>
<keyword evidence="6" id="KW-0679">Respiratory chain</keyword>
<organism evidence="14 15">
    <name type="scientific">Piedraia hortae CBS 480.64</name>
    <dbReference type="NCBI Taxonomy" id="1314780"/>
    <lineage>
        <taxon>Eukaryota</taxon>
        <taxon>Fungi</taxon>
        <taxon>Dikarya</taxon>
        <taxon>Ascomycota</taxon>
        <taxon>Pezizomycotina</taxon>
        <taxon>Dothideomycetes</taxon>
        <taxon>Dothideomycetidae</taxon>
        <taxon>Capnodiales</taxon>
        <taxon>Piedraiaceae</taxon>
        <taxon>Piedraia</taxon>
    </lineage>
</organism>
<accession>A0A6A7BZF0</accession>
<evidence type="ECO:0000256" key="10">
    <source>
        <dbReference type="ARBA" id="ARBA00022989"/>
    </source>
</evidence>
<keyword evidence="11" id="KW-0496">Mitochondrion</keyword>
<dbReference type="PANTHER" id="PTHR17098:SF2">
    <property type="entry name" value="NADH DEHYDROGENASE [UBIQUINONE] 1 ALPHA SUBCOMPLEX SUBUNIT 1"/>
    <property type="match status" value="1"/>
</dbReference>
<evidence type="ECO:0000256" key="6">
    <source>
        <dbReference type="ARBA" id="ARBA00022660"/>
    </source>
</evidence>
<keyword evidence="9" id="KW-0249">Electron transport</keyword>
<dbReference type="GO" id="GO:0005743">
    <property type="term" value="C:mitochondrial inner membrane"/>
    <property type="evidence" value="ECO:0007669"/>
    <property type="project" value="UniProtKB-SubCell"/>
</dbReference>
<feature type="transmembrane region" description="Helical" evidence="13">
    <location>
        <begin position="79"/>
        <end position="102"/>
    </location>
</feature>
<evidence type="ECO:0000256" key="5">
    <source>
        <dbReference type="ARBA" id="ARBA00022448"/>
    </source>
</evidence>
<gene>
    <name evidence="14" type="ORF">K470DRAFT_67018</name>
</gene>
<evidence type="ECO:0000256" key="11">
    <source>
        <dbReference type="ARBA" id="ARBA00023128"/>
    </source>
</evidence>
<evidence type="ECO:0000256" key="9">
    <source>
        <dbReference type="ARBA" id="ARBA00022982"/>
    </source>
</evidence>
<evidence type="ECO:0000256" key="12">
    <source>
        <dbReference type="ARBA" id="ARBA00023136"/>
    </source>
</evidence>